<evidence type="ECO:0000256" key="14">
    <source>
        <dbReference type="PROSITE-ProRule" id="PRU00552"/>
    </source>
</evidence>
<keyword evidence="6 15" id="KW-0347">Helicase</keyword>
<dbReference type="SUPFAM" id="SSF52540">
    <property type="entry name" value="P-loop containing nucleoside triphosphate hydrolases"/>
    <property type="match status" value="2"/>
</dbReference>
<dbReference type="PROSITE" id="PS00039">
    <property type="entry name" value="DEAD_ATP_HELICASE"/>
    <property type="match status" value="1"/>
</dbReference>
<comment type="similarity">
    <text evidence="12">Belongs to the DEAD box helicase family. DDX55/SPB4 subfamily.</text>
</comment>
<proteinExistence type="inferred from homology"/>
<evidence type="ECO:0000256" key="6">
    <source>
        <dbReference type="ARBA" id="ARBA00022806"/>
    </source>
</evidence>
<keyword evidence="10" id="KW-0539">Nucleus</keyword>
<name>A0ABR3R7I3_9PLEO</name>
<feature type="short sequence motif" description="Q motif" evidence="14">
    <location>
        <begin position="11"/>
        <end position="39"/>
    </location>
</feature>
<evidence type="ECO:0000313" key="22">
    <source>
        <dbReference type="Proteomes" id="UP001521785"/>
    </source>
</evidence>
<dbReference type="EMBL" id="JAKJXO020000009">
    <property type="protein sequence ID" value="KAL1600391.1"/>
    <property type="molecule type" value="Genomic_DNA"/>
</dbReference>
<comment type="subcellular location">
    <subcellularLocation>
        <location evidence="1">Nucleus</location>
        <location evidence="1">Nucleolus</location>
    </subcellularLocation>
</comment>
<dbReference type="Gene3D" id="3.40.50.300">
    <property type="entry name" value="P-loop containing nucleotide triphosphate hydrolases"/>
    <property type="match status" value="2"/>
</dbReference>
<dbReference type="SMART" id="SM00490">
    <property type="entry name" value="HELICc"/>
    <property type="match status" value="1"/>
</dbReference>
<comment type="subunit">
    <text evidence="13">Component of pre-60S ribosomal complexes.</text>
</comment>
<evidence type="ECO:0000313" key="21">
    <source>
        <dbReference type="EMBL" id="KAL1600391.1"/>
    </source>
</evidence>
<comment type="function">
    <text evidence="11">ATP-binding RNA helicase involved in the biogenesis of 60S ribosomal subunits. Binds 90S pre-ribosomal particles and dissociates from pre-60S ribosomal particles after processing of 27SB pre-rRNA. Required for the normal formation of 18S rRNA through the processing of pre-rRNAs at sites A0, A1 and A2, and the normal formation of 25S and 5.8S rRNAs through the processing of pre-rRNAs at sites C1 and C2.</text>
</comment>
<evidence type="ECO:0000256" key="7">
    <source>
        <dbReference type="ARBA" id="ARBA00022840"/>
    </source>
</evidence>
<keyword evidence="8 16" id="KW-0694">RNA-binding</keyword>
<dbReference type="Pfam" id="PF23681">
    <property type="entry name" value="CTT_SPB4"/>
    <property type="match status" value="1"/>
</dbReference>
<dbReference type="Pfam" id="PF00270">
    <property type="entry name" value="DEAD"/>
    <property type="match status" value="2"/>
</dbReference>
<evidence type="ECO:0000256" key="4">
    <source>
        <dbReference type="ARBA" id="ARBA00022741"/>
    </source>
</evidence>
<feature type="domain" description="Helicase ATP-binding" evidence="18">
    <location>
        <begin position="42"/>
        <end position="253"/>
    </location>
</feature>
<keyword evidence="5 15" id="KW-0378">Hydrolase</keyword>
<keyword evidence="3" id="KW-0698">rRNA processing</keyword>
<dbReference type="GO" id="GO:0004386">
    <property type="term" value="F:helicase activity"/>
    <property type="evidence" value="ECO:0007669"/>
    <property type="project" value="UniProtKB-KW"/>
</dbReference>
<dbReference type="EC" id="3.6.4.13" evidence="16"/>
<gene>
    <name evidence="21" type="primary">SPB4</name>
    <name evidence="21" type="ORF">SLS60_006776</name>
</gene>
<evidence type="ECO:0000256" key="1">
    <source>
        <dbReference type="ARBA" id="ARBA00004604"/>
    </source>
</evidence>
<evidence type="ECO:0000256" key="12">
    <source>
        <dbReference type="ARBA" id="ARBA00038002"/>
    </source>
</evidence>
<dbReference type="InterPro" id="IPR011545">
    <property type="entry name" value="DEAD/DEAH_box_helicase_dom"/>
</dbReference>
<organism evidence="21 22">
    <name type="scientific">Paraconiothyrium brasiliense</name>
    <dbReference type="NCBI Taxonomy" id="300254"/>
    <lineage>
        <taxon>Eukaryota</taxon>
        <taxon>Fungi</taxon>
        <taxon>Dikarya</taxon>
        <taxon>Ascomycota</taxon>
        <taxon>Pezizomycotina</taxon>
        <taxon>Dothideomycetes</taxon>
        <taxon>Pleosporomycetidae</taxon>
        <taxon>Pleosporales</taxon>
        <taxon>Massarineae</taxon>
        <taxon>Didymosphaeriaceae</taxon>
        <taxon>Paraconiothyrium</taxon>
    </lineage>
</organism>
<feature type="compositionally biased region" description="Basic and acidic residues" evidence="17">
    <location>
        <begin position="560"/>
        <end position="583"/>
    </location>
</feature>
<dbReference type="SMART" id="SM01178">
    <property type="entry name" value="DUF4217"/>
    <property type="match status" value="1"/>
</dbReference>
<evidence type="ECO:0000259" key="20">
    <source>
        <dbReference type="PROSITE" id="PS51195"/>
    </source>
</evidence>
<dbReference type="InterPro" id="IPR000629">
    <property type="entry name" value="RNA-helicase_DEAD-box_CS"/>
</dbReference>
<comment type="catalytic activity">
    <reaction evidence="16">
        <text>ATP + H2O = ADP + phosphate + H(+)</text>
        <dbReference type="Rhea" id="RHEA:13065"/>
        <dbReference type="ChEBI" id="CHEBI:15377"/>
        <dbReference type="ChEBI" id="CHEBI:15378"/>
        <dbReference type="ChEBI" id="CHEBI:30616"/>
        <dbReference type="ChEBI" id="CHEBI:43474"/>
        <dbReference type="ChEBI" id="CHEBI:456216"/>
        <dbReference type="EC" id="3.6.4.13"/>
    </reaction>
</comment>
<keyword evidence="9" id="KW-0175">Coiled coil</keyword>
<keyword evidence="22" id="KW-1185">Reference proteome</keyword>
<dbReference type="PROSITE" id="PS51194">
    <property type="entry name" value="HELICASE_CTER"/>
    <property type="match status" value="1"/>
</dbReference>
<sequence length="631" mass="70748">MAPQTKTERSWSALTPPLSEWILDAISAMGFTKTTPVQHAAIPMFMGNKDVVVEAVTGSGKTLAFLIPIVERLLRLDAPIKKNHVGAIILSPTRELATQIHTVLLSLLKFHAPSAAVLKTDDEDSDMEDPDAPPPPSFPPGTLKIVPQLLLGGAVTPAQDLSWLLKNSPNILIGTPGRLLELLSSPHVHCPQSSFDALVLDEADRLLDMGFKDDLQKILSRLPKQRRTGLFSASVSEAVDQLIRVGLRNPVRIAVKVKTRAAPNVGEEGRIEDKRTPASLQMSYLIMPPSHKIPAIKKLLVTLQPQPQKVILYLATCYSVDYFQHVLPEVLKGHAIIPLHGKHPDKVRRKNFVKFVDSMIPSILLTTDVAARGLDIPAVDLVLQIDPPSDPKTFIHRCGRAGRAGRRGLAVTFLNPGREEDYIEFLRIRQTPISPLTTPEITITSVDADAASKKMRTLAKTDRAIFDKAQRGFVSWVRAYSKHTASSIFRVSDLDWEDLGHAWGLLRLPSMPELKKFDGDRTLGLEFELDALAYKDKMREKQRQEELNPQGGGAQKKRFKKEDKEKDAWTQKKEHRATKEVRREKKVKKREHERVAKLSEEERRKEDDLQRMIAQVRKTVAEEDEFEGFSD</sequence>
<dbReference type="InterPro" id="IPR001650">
    <property type="entry name" value="Helicase_C-like"/>
</dbReference>
<feature type="region of interest" description="Disordered" evidence="17">
    <location>
        <begin position="540"/>
        <end position="610"/>
    </location>
</feature>
<evidence type="ECO:0000256" key="17">
    <source>
        <dbReference type="SAM" id="MobiDB-lite"/>
    </source>
</evidence>
<dbReference type="Proteomes" id="UP001521785">
    <property type="component" value="Unassembled WGS sequence"/>
</dbReference>
<dbReference type="PANTHER" id="PTHR24031">
    <property type="entry name" value="RNA HELICASE"/>
    <property type="match status" value="1"/>
</dbReference>
<feature type="domain" description="Helicase C-terminal" evidence="19">
    <location>
        <begin position="295"/>
        <end position="459"/>
    </location>
</feature>
<keyword evidence="2" id="KW-0690">Ribosome biogenesis</keyword>
<accession>A0ABR3R7I3</accession>
<dbReference type="Pfam" id="PF00271">
    <property type="entry name" value="Helicase_C"/>
    <property type="match status" value="1"/>
</dbReference>
<dbReference type="Pfam" id="PF13959">
    <property type="entry name" value="CTE_SPB4"/>
    <property type="match status" value="1"/>
</dbReference>
<dbReference type="SMART" id="SM00487">
    <property type="entry name" value="DEXDc"/>
    <property type="match status" value="1"/>
</dbReference>
<evidence type="ECO:0000256" key="10">
    <source>
        <dbReference type="ARBA" id="ARBA00023242"/>
    </source>
</evidence>
<dbReference type="PROSITE" id="PS51195">
    <property type="entry name" value="Q_MOTIF"/>
    <property type="match status" value="1"/>
</dbReference>
<evidence type="ECO:0000259" key="18">
    <source>
        <dbReference type="PROSITE" id="PS51192"/>
    </source>
</evidence>
<dbReference type="InterPro" id="IPR056330">
    <property type="entry name" value="CTT_SPB4"/>
</dbReference>
<reference evidence="21 22" key="1">
    <citation type="submission" date="2024-02" db="EMBL/GenBank/DDBJ databases">
        <title>De novo assembly and annotation of 12 fungi associated with fruit tree decline syndrome in Ontario, Canada.</title>
        <authorList>
            <person name="Sulman M."/>
            <person name="Ellouze W."/>
            <person name="Ilyukhin E."/>
        </authorList>
    </citation>
    <scope>NUCLEOTIDE SEQUENCE [LARGE SCALE GENOMIC DNA]</scope>
    <source>
        <strain evidence="21 22">M42-189</strain>
    </source>
</reference>
<feature type="compositionally biased region" description="Basic and acidic residues" evidence="17">
    <location>
        <begin position="590"/>
        <end position="610"/>
    </location>
</feature>
<comment type="function">
    <text evidence="16">RNA helicase.</text>
</comment>
<evidence type="ECO:0000256" key="15">
    <source>
        <dbReference type="RuleBase" id="RU000492"/>
    </source>
</evidence>
<dbReference type="PROSITE" id="PS51192">
    <property type="entry name" value="HELICASE_ATP_BIND_1"/>
    <property type="match status" value="1"/>
</dbReference>
<dbReference type="InterPro" id="IPR027417">
    <property type="entry name" value="P-loop_NTPase"/>
</dbReference>
<evidence type="ECO:0000256" key="16">
    <source>
        <dbReference type="RuleBase" id="RU365068"/>
    </source>
</evidence>
<keyword evidence="7 15" id="KW-0067">ATP-binding</keyword>
<evidence type="ECO:0000256" key="3">
    <source>
        <dbReference type="ARBA" id="ARBA00022552"/>
    </source>
</evidence>
<feature type="region of interest" description="Disordered" evidence="17">
    <location>
        <begin position="120"/>
        <end position="139"/>
    </location>
</feature>
<keyword evidence="4 15" id="KW-0547">Nucleotide-binding</keyword>
<evidence type="ECO:0000256" key="9">
    <source>
        <dbReference type="ARBA" id="ARBA00023054"/>
    </source>
</evidence>
<evidence type="ECO:0000256" key="8">
    <source>
        <dbReference type="ARBA" id="ARBA00022884"/>
    </source>
</evidence>
<dbReference type="InterPro" id="IPR025313">
    <property type="entry name" value="SPB4-like_CTE"/>
</dbReference>
<comment type="caution">
    <text evidence="21">The sequence shown here is derived from an EMBL/GenBank/DDBJ whole genome shotgun (WGS) entry which is preliminary data.</text>
</comment>
<dbReference type="CDD" id="cd17960">
    <property type="entry name" value="DEADc_DDX55"/>
    <property type="match status" value="1"/>
</dbReference>
<evidence type="ECO:0000259" key="19">
    <source>
        <dbReference type="PROSITE" id="PS51194"/>
    </source>
</evidence>
<comment type="domain">
    <text evidence="16">The Q motif is unique to and characteristic of the DEAD box family of RNA helicases and controls ATP binding and hydrolysis.</text>
</comment>
<feature type="domain" description="DEAD-box RNA helicase Q" evidence="20">
    <location>
        <begin position="11"/>
        <end position="39"/>
    </location>
</feature>
<evidence type="ECO:0000256" key="11">
    <source>
        <dbReference type="ARBA" id="ARBA00037566"/>
    </source>
</evidence>
<protein>
    <recommendedName>
        <fullName evidence="16">ATP-dependent RNA helicase</fullName>
        <ecNumber evidence="16">3.6.4.13</ecNumber>
    </recommendedName>
</protein>
<dbReference type="CDD" id="cd18787">
    <property type="entry name" value="SF2_C_DEAD"/>
    <property type="match status" value="1"/>
</dbReference>
<evidence type="ECO:0000256" key="13">
    <source>
        <dbReference type="ARBA" id="ARBA00038757"/>
    </source>
</evidence>
<dbReference type="InterPro" id="IPR014001">
    <property type="entry name" value="Helicase_ATP-bd"/>
</dbReference>
<evidence type="ECO:0000256" key="5">
    <source>
        <dbReference type="ARBA" id="ARBA00022801"/>
    </source>
</evidence>
<feature type="compositionally biased region" description="Acidic residues" evidence="17">
    <location>
        <begin position="121"/>
        <end position="131"/>
    </location>
</feature>
<evidence type="ECO:0000256" key="2">
    <source>
        <dbReference type="ARBA" id="ARBA00022517"/>
    </source>
</evidence>
<dbReference type="InterPro" id="IPR014014">
    <property type="entry name" value="RNA_helicase_DEAD_Q_motif"/>
</dbReference>